<dbReference type="GO" id="GO:0005524">
    <property type="term" value="F:ATP binding"/>
    <property type="evidence" value="ECO:0007669"/>
    <property type="project" value="UniProtKB-KW"/>
</dbReference>
<evidence type="ECO:0000256" key="2">
    <source>
        <dbReference type="ARBA" id="ARBA00013061"/>
    </source>
</evidence>
<dbReference type="EC" id="2.7.2.3" evidence="2 7"/>
<dbReference type="GO" id="GO:0006094">
    <property type="term" value="P:gluconeogenesis"/>
    <property type="evidence" value="ECO:0007669"/>
    <property type="project" value="TreeGrafter"/>
</dbReference>
<dbReference type="Pfam" id="PF00162">
    <property type="entry name" value="PGK"/>
    <property type="match status" value="3"/>
</dbReference>
<comment type="caution">
    <text evidence="8">The sequence shown here is derived from an EMBL/GenBank/DDBJ whole genome shotgun (WGS) entry which is preliminary data.</text>
</comment>
<dbReference type="GO" id="GO:0006096">
    <property type="term" value="P:glycolytic process"/>
    <property type="evidence" value="ECO:0007669"/>
    <property type="project" value="InterPro"/>
</dbReference>
<evidence type="ECO:0000256" key="3">
    <source>
        <dbReference type="ARBA" id="ARBA00022679"/>
    </source>
</evidence>
<dbReference type="InterPro" id="IPR015824">
    <property type="entry name" value="Phosphoglycerate_kinase_N"/>
</dbReference>
<evidence type="ECO:0000256" key="7">
    <source>
        <dbReference type="RuleBase" id="RU000532"/>
    </source>
</evidence>
<evidence type="ECO:0000313" key="8">
    <source>
        <dbReference type="EMBL" id="OGI86097.1"/>
    </source>
</evidence>
<protein>
    <recommendedName>
        <fullName evidence="2 7">Phosphoglycerate kinase</fullName>
        <ecNumber evidence="2 7">2.7.2.3</ecNumber>
    </recommendedName>
</protein>
<dbReference type="PANTHER" id="PTHR11406:SF23">
    <property type="entry name" value="PHOSPHOGLYCERATE KINASE 1, CHLOROPLASTIC-RELATED"/>
    <property type="match status" value="1"/>
</dbReference>
<keyword evidence="4" id="KW-0547">Nucleotide-binding</keyword>
<accession>A0A1F6WW39</accession>
<evidence type="ECO:0000313" key="9">
    <source>
        <dbReference type="Proteomes" id="UP000179352"/>
    </source>
</evidence>
<dbReference type="PRINTS" id="PR00477">
    <property type="entry name" value="PHGLYCKINASE"/>
</dbReference>
<gene>
    <name evidence="8" type="ORF">A3A01_01580</name>
</gene>
<proteinExistence type="inferred from homology"/>
<keyword evidence="6" id="KW-0067">ATP-binding</keyword>
<dbReference type="GO" id="GO:0043531">
    <property type="term" value="F:ADP binding"/>
    <property type="evidence" value="ECO:0007669"/>
    <property type="project" value="TreeGrafter"/>
</dbReference>
<keyword evidence="3 7" id="KW-0808">Transferase</keyword>
<dbReference type="STRING" id="1801770.A3A01_01580"/>
<dbReference type="AlphaFoldDB" id="A0A1F6WW39"/>
<comment type="similarity">
    <text evidence="7">Belongs to the phosphoglycerate kinase family.</text>
</comment>
<dbReference type="EMBL" id="MFUU01000010">
    <property type="protein sequence ID" value="OGI86097.1"/>
    <property type="molecule type" value="Genomic_DNA"/>
</dbReference>
<name>A0A1F6WW39_9BACT</name>
<dbReference type="InterPro" id="IPR001576">
    <property type="entry name" value="Phosphoglycerate_kinase"/>
</dbReference>
<dbReference type="PANTHER" id="PTHR11406">
    <property type="entry name" value="PHOSPHOGLYCERATE KINASE"/>
    <property type="match status" value="1"/>
</dbReference>
<evidence type="ECO:0000256" key="5">
    <source>
        <dbReference type="ARBA" id="ARBA00022777"/>
    </source>
</evidence>
<dbReference type="GO" id="GO:0004618">
    <property type="term" value="F:phosphoglycerate kinase activity"/>
    <property type="evidence" value="ECO:0007669"/>
    <property type="project" value="UniProtKB-EC"/>
</dbReference>
<evidence type="ECO:0000256" key="6">
    <source>
        <dbReference type="ARBA" id="ARBA00022840"/>
    </source>
</evidence>
<dbReference type="PROSITE" id="PS00111">
    <property type="entry name" value="PGLYCERATE_KINASE"/>
    <property type="match status" value="1"/>
</dbReference>
<dbReference type="InterPro" id="IPR015911">
    <property type="entry name" value="Phosphoglycerate_kinase_CS"/>
</dbReference>
<evidence type="ECO:0000256" key="1">
    <source>
        <dbReference type="ARBA" id="ARBA00000642"/>
    </source>
</evidence>
<dbReference type="Proteomes" id="UP000179352">
    <property type="component" value="Unassembled WGS sequence"/>
</dbReference>
<dbReference type="SUPFAM" id="SSF53748">
    <property type="entry name" value="Phosphoglycerate kinase"/>
    <property type="match status" value="1"/>
</dbReference>
<dbReference type="GO" id="GO:0005829">
    <property type="term" value="C:cytosol"/>
    <property type="evidence" value="ECO:0007669"/>
    <property type="project" value="TreeGrafter"/>
</dbReference>
<dbReference type="Gene3D" id="3.40.50.1260">
    <property type="entry name" value="Phosphoglycerate kinase, N-terminal domain"/>
    <property type="match status" value="4"/>
</dbReference>
<reference evidence="8 9" key="1">
    <citation type="journal article" date="2016" name="Nat. Commun.">
        <title>Thousands of microbial genomes shed light on interconnected biogeochemical processes in an aquifer system.</title>
        <authorList>
            <person name="Anantharaman K."/>
            <person name="Brown C.T."/>
            <person name="Hug L.A."/>
            <person name="Sharon I."/>
            <person name="Castelle C.J."/>
            <person name="Probst A.J."/>
            <person name="Thomas B.C."/>
            <person name="Singh A."/>
            <person name="Wilkins M.J."/>
            <person name="Karaoz U."/>
            <person name="Brodie E.L."/>
            <person name="Williams K.H."/>
            <person name="Hubbard S.S."/>
            <person name="Banfield J.F."/>
        </authorList>
    </citation>
    <scope>NUCLEOTIDE SEQUENCE [LARGE SCALE GENOMIC DNA]</scope>
</reference>
<organism evidence="8 9">
    <name type="scientific">Candidatus Nomurabacteria bacterium RIFCSPLOWO2_01_FULL_39_17</name>
    <dbReference type="NCBI Taxonomy" id="1801770"/>
    <lineage>
        <taxon>Bacteria</taxon>
        <taxon>Candidatus Nomuraibacteriota</taxon>
    </lineage>
</organism>
<keyword evidence="5 7" id="KW-0418">Kinase</keyword>
<sequence length="308" mass="33729">MRSIREIKNLNGKTVLLRVDWNVPIENGRVLDDFRIKRSMPTIEYLQNAGAKVIIATHLEPEEISTEILHDFIPKGSEILENLRKDPGEKNNSPEFAKSLASRADMYVNEAFSASHRSHASIIGVPKLLPSFAGLEFLSEVENLSKAFNPPHPFLLILGGAKFETKLPLVEKFLQIADSIHIAGLNAAAALKMKISENSKVSLPLGDITALDIDEANLNLLRTKINDAKFIIWNGPLGKYEDGYKEGTNKLAQILAESGKEVIVGGADTLAVIKELNLYDKFNFVSTGGGAMLEFLAKGTLPGIKALN</sequence>
<evidence type="ECO:0000256" key="4">
    <source>
        <dbReference type="ARBA" id="ARBA00022741"/>
    </source>
</evidence>
<dbReference type="InterPro" id="IPR036043">
    <property type="entry name" value="Phosphoglycerate_kinase_sf"/>
</dbReference>
<comment type="catalytic activity">
    <reaction evidence="1 7">
        <text>(2R)-3-phosphoglycerate + ATP = (2R)-3-phospho-glyceroyl phosphate + ADP</text>
        <dbReference type="Rhea" id="RHEA:14801"/>
        <dbReference type="ChEBI" id="CHEBI:30616"/>
        <dbReference type="ChEBI" id="CHEBI:57604"/>
        <dbReference type="ChEBI" id="CHEBI:58272"/>
        <dbReference type="ChEBI" id="CHEBI:456216"/>
        <dbReference type="EC" id="2.7.2.3"/>
    </reaction>
</comment>